<dbReference type="Pfam" id="PF04397">
    <property type="entry name" value="LytTR"/>
    <property type="match status" value="1"/>
</dbReference>
<dbReference type="PROSITE" id="PS50110">
    <property type="entry name" value="RESPONSE_REGULATORY"/>
    <property type="match status" value="1"/>
</dbReference>
<evidence type="ECO:0000259" key="2">
    <source>
        <dbReference type="PROSITE" id="PS50110"/>
    </source>
</evidence>
<sequence>MTPHRHAPSTLEILVVDDEAPAVAILEWMLRDEPCAGTVHTAASATAALRVLADHPVDVVLLDIHMPGPSGLELARQLRSGASDPPQIIFVTADAQPAVEAFELEARDYLLKPVRAERLHAALLKVAADRYGGANGAGSEVDGTGEEDTRVAVLQGDSTLLIHIAEIRWAQAQGDYARLHTETGSYLLRITLNELEHQWAEQGFMRIHRSHAVNLNHVRRILHRQGRMSVQLHGAEAAELQVSRRSMPQVRERLEELTVRARSRGGGDDIGGADA</sequence>
<organism evidence="4 5">
    <name type="scientific">Citricoccus muralis</name>
    <dbReference type="NCBI Taxonomy" id="169134"/>
    <lineage>
        <taxon>Bacteria</taxon>
        <taxon>Bacillati</taxon>
        <taxon>Actinomycetota</taxon>
        <taxon>Actinomycetes</taxon>
        <taxon>Micrococcales</taxon>
        <taxon>Micrococcaceae</taxon>
        <taxon>Citricoccus</taxon>
    </lineage>
</organism>
<dbReference type="PANTHER" id="PTHR37299:SF1">
    <property type="entry name" value="STAGE 0 SPORULATION PROTEIN A HOMOLOG"/>
    <property type="match status" value="1"/>
</dbReference>
<name>A0ABY8H8I9_9MICC</name>
<reference evidence="4 5" key="1">
    <citation type="submission" date="2023-04" db="EMBL/GenBank/DDBJ databases">
        <title>Funneling lignin-derived compounds into biodiesel using alkali-halophilic Citricoccus sp. P2.</title>
        <authorList>
            <person name="Luo C.-B."/>
        </authorList>
    </citation>
    <scope>NUCLEOTIDE SEQUENCE [LARGE SCALE GENOMIC DNA]</scope>
    <source>
        <strain evidence="4 5">P2</strain>
    </source>
</reference>
<dbReference type="Gene3D" id="3.40.50.2300">
    <property type="match status" value="1"/>
</dbReference>
<accession>A0ABY8H8I9</accession>
<feature type="modified residue" description="4-aspartylphosphate" evidence="1">
    <location>
        <position position="63"/>
    </location>
</feature>
<evidence type="ECO:0000259" key="3">
    <source>
        <dbReference type="PROSITE" id="PS50930"/>
    </source>
</evidence>
<dbReference type="PROSITE" id="PS50930">
    <property type="entry name" value="HTH_LYTTR"/>
    <property type="match status" value="1"/>
</dbReference>
<dbReference type="Gene3D" id="2.40.50.1020">
    <property type="entry name" value="LytTr DNA-binding domain"/>
    <property type="match status" value="1"/>
</dbReference>
<feature type="domain" description="Response regulatory" evidence="2">
    <location>
        <begin position="12"/>
        <end position="127"/>
    </location>
</feature>
<dbReference type="SUPFAM" id="SSF52172">
    <property type="entry name" value="CheY-like"/>
    <property type="match status" value="1"/>
</dbReference>
<protein>
    <submittedName>
        <fullName evidence="4">LytTR family DNA-binding domain-containing protein</fullName>
    </submittedName>
</protein>
<evidence type="ECO:0000313" key="5">
    <source>
        <dbReference type="Proteomes" id="UP001219037"/>
    </source>
</evidence>
<gene>
    <name evidence="4" type="ORF">P8192_02310</name>
</gene>
<dbReference type="GO" id="GO:0003677">
    <property type="term" value="F:DNA binding"/>
    <property type="evidence" value="ECO:0007669"/>
    <property type="project" value="UniProtKB-KW"/>
</dbReference>
<keyword evidence="4" id="KW-0238">DNA-binding</keyword>
<dbReference type="InterPro" id="IPR011006">
    <property type="entry name" value="CheY-like_superfamily"/>
</dbReference>
<proteinExistence type="predicted"/>
<dbReference type="InterPro" id="IPR001789">
    <property type="entry name" value="Sig_transdc_resp-reg_receiver"/>
</dbReference>
<dbReference type="Pfam" id="PF00072">
    <property type="entry name" value="Response_reg"/>
    <property type="match status" value="1"/>
</dbReference>
<dbReference type="SMART" id="SM00448">
    <property type="entry name" value="REC"/>
    <property type="match status" value="1"/>
</dbReference>
<dbReference type="InterPro" id="IPR007492">
    <property type="entry name" value="LytTR_DNA-bd_dom"/>
</dbReference>
<keyword evidence="5" id="KW-1185">Reference proteome</keyword>
<feature type="domain" description="HTH LytTR-type" evidence="3">
    <location>
        <begin position="156"/>
        <end position="256"/>
    </location>
</feature>
<dbReference type="EMBL" id="CP121252">
    <property type="protein sequence ID" value="WFP16978.1"/>
    <property type="molecule type" value="Genomic_DNA"/>
</dbReference>
<dbReference type="RefSeq" id="WP_278158175.1">
    <property type="nucleotide sequence ID" value="NZ_CP121252.1"/>
</dbReference>
<evidence type="ECO:0000313" key="4">
    <source>
        <dbReference type="EMBL" id="WFP16978.1"/>
    </source>
</evidence>
<keyword evidence="1" id="KW-0597">Phosphoprotein</keyword>
<evidence type="ECO:0000256" key="1">
    <source>
        <dbReference type="PROSITE-ProRule" id="PRU00169"/>
    </source>
</evidence>
<dbReference type="SMART" id="SM00850">
    <property type="entry name" value="LytTR"/>
    <property type="match status" value="1"/>
</dbReference>
<dbReference type="InterPro" id="IPR046947">
    <property type="entry name" value="LytR-like"/>
</dbReference>
<dbReference type="PANTHER" id="PTHR37299">
    <property type="entry name" value="TRANSCRIPTIONAL REGULATOR-RELATED"/>
    <property type="match status" value="1"/>
</dbReference>
<dbReference type="Proteomes" id="UP001219037">
    <property type="component" value="Chromosome"/>
</dbReference>